<dbReference type="PRINTS" id="PR01950">
    <property type="entry name" value="LANCSUPER"/>
</dbReference>
<evidence type="ECO:0000313" key="3">
    <source>
        <dbReference type="Proteomes" id="UP001205185"/>
    </source>
</evidence>
<dbReference type="SMART" id="SM01260">
    <property type="entry name" value="LANC_like"/>
    <property type="match status" value="1"/>
</dbReference>
<dbReference type="RefSeq" id="WP_253884808.1">
    <property type="nucleotide sequence ID" value="NZ_BAAAVB010000002.1"/>
</dbReference>
<protein>
    <submittedName>
        <fullName evidence="2">Type 2 lantibiotic biosynthesis protein LanM</fullName>
    </submittedName>
</protein>
<dbReference type="InterPro" id="IPR017146">
    <property type="entry name" value="Lanti_2_LanM"/>
</dbReference>
<dbReference type="Proteomes" id="UP001205185">
    <property type="component" value="Unassembled WGS sequence"/>
</dbReference>
<evidence type="ECO:0000259" key="1">
    <source>
        <dbReference type="Pfam" id="PF13575"/>
    </source>
</evidence>
<feature type="domain" description="Lantibiotic biosynthesis protein dehydration" evidence="1">
    <location>
        <begin position="70"/>
        <end position="436"/>
    </location>
</feature>
<accession>A0ABT1I5I6</accession>
<dbReference type="Pfam" id="PF05147">
    <property type="entry name" value="LANC_like"/>
    <property type="match status" value="2"/>
</dbReference>
<dbReference type="SUPFAM" id="SSF158745">
    <property type="entry name" value="LanC-like"/>
    <property type="match status" value="1"/>
</dbReference>
<dbReference type="PIRSF" id="PIRSF037228">
    <property type="entry name" value="Lant_mod_RumM"/>
    <property type="match status" value="1"/>
</dbReference>
<comment type="caution">
    <text evidence="2">The sequence shown here is derived from an EMBL/GenBank/DDBJ whole genome shotgun (WGS) entry which is preliminary data.</text>
</comment>
<keyword evidence="3" id="KW-1185">Reference proteome</keyword>
<dbReference type="CDD" id="cd04792">
    <property type="entry name" value="LanM-like"/>
    <property type="match status" value="1"/>
</dbReference>
<dbReference type="Gene3D" id="1.50.10.20">
    <property type="match status" value="2"/>
</dbReference>
<proteinExistence type="predicted"/>
<sequence>MTATVPGQGWQVALGESVGIDTGHVRIAVRTLVLELGRARGRNALRGDTPQERFAYFCRTLDRDDLFARYPVLAQLLVQAAQQSTDSGRELADRFAADRALITETLFDGVDPGDPVAIETGQGDAHRGGRSVSVLRFADGRRLVYRPRPITLHAHFNDQLAWLSERTSITLRSLRLLPRDGYGWLEFVAPTPCADVAAVNAFYRRLGALLALVYALDGTDMHCENLIACGDQPVLVDVETLFHPTLPITDDPANLALARSVQRTALLPLVMLGDNGAVDISGVGGDDGAPLPVDVVSWVDAGTDRMRLARVPGTAAGRHNRPVFDGKAVEPTDHEVALLAGFDLAYDAIALHRDELLDLIGACTDDETRVIARPTRLYATLLDESTHPEVLRDPADRDRFFSTLDDLSQDHPLLRALVRHETRELWAGDIPLFTTRPGSRDLWTSTGERLPDLLPHDGLTAVRTKIAAMGDIDRCDQRWVIRAALGSRSGPVRHSGDERRHCANTVVPPDQQRLLTAACGIGDMILAHASVGPDRTNWMGLELVDDRYWAVMSLGAGFSTGYTGVALFLAQLGELTGGTRYLDAAHAALRPISGLLRSFAAAPDLVRAVGPGGFHGLGGIAYALARMASLLDMDTNLVDGTVSLMPDCAEFAVVDGIAGAAVAMRSVHAETGSTEAARLAERYTDQLSRIPLSEGGFARGVAGADWALGIPARGAVGVDMGWCSGVAGMVLAGADRLPGPEPLRDMSLCHGELGVLEALVLLAERGRDDARSLLTRRTGLLLGTLDQRGPRCGTPGGVPSPGLLTGLAGIGYGLLRLGFGVPSVLSLAPSAERSRWNRRRGEDGWE</sequence>
<organism evidence="2 3">
    <name type="scientific">Actinokineospora diospyrosa</name>
    <dbReference type="NCBI Taxonomy" id="103728"/>
    <lineage>
        <taxon>Bacteria</taxon>
        <taxon>Bacillati</taxon>
        <taxon>Actinomycetota</taxon>
        <taxon>Actinomycetes</taxon>
        <taxon>Pseudonocardiales</taxon>
        <taxon>Pseudonocardiaceae</taxon>
        <taxon>Actinokineospora</taxon>
    </lineage>
</organism>
<dbReference type="InterPro" id="IPR007822">
    <property type="entry name" value="LANC-like"/>
</dbReference>
<dbReference type="InterPro" id="IPR025410">
    <property type="entry name" value="Lant_dehyd"/>
</dbReference>
<evidence type="ECO:0000313" key="2">
    <source>
        <dbReference type="EMBL" id="MCP2267895.1"/>
    </source>
</evidence>
<dbReference type="EMBL" id="JAMTCO010000001">
    <property type="protein sequence ID" value="MCP2267895.1"/>
    <property type="molecule type" value="Genomic_DNA"/>
</dbReference>
<name>A0ABT1I5I6_9PSEU</name>
<gene>
    <name evidence="2" type="ORF">LV75_000377</name>
</gene>
<dbReference type="Pfam" id="PF13575">
    <property type="entry name" value="DUF4135"/>
    <property type="match status" value="1"/>
</dbReference>
<dbReference type="NCBIfam" id="TIGR03897">
    <property type="entry name" value="lanti_2_LanM"/>
    <property type="match status" value="1"/>
</dbReference>
<reference evidence="2 3" key="1">
    <citation type="submission" date="2022-06" db="EMBL/GenBank/DDBJ databases">
        <title>Genomic Encyclopedia of Archaeal and Bacterial Type Strains, Phase II (KMG-II): from individual species to whole genera.</title>
        <authorList>
            <person name="Goeker M."/>
        </authorList>
    </citation>
    <scope>NUCLEOTIDE SEQUENCE [LARGE SCALE GENOMIC DNA]</scope>
    <source>
        <strain evidence="2 3">DSM 44255</strain>
    </source>
</reference>